<evidence type="ECO:0000259" key="12">
    <source>
        <dbReference type="SMART" id="SM00941"/>
    </source>
</evidence>
<accession>A0ABW3DAZ1</accession>
<dbReference type="Pfam" id="PF07831">
    <property type="entry name" value="PYNP_C"/>
    <property type="match status" value="1"/>
</dbReference>
<dbReference type="PANTHER" id="PTHR10515">
    <property type="entry name" value="THYMIDINE PHOSPHORYLASE"/>
    <property type="match status" value="1"/>
</dbReference>
<dbReference type="PROSITE" id="PS00647">
    <property type="entry name" value="THYMID_PHOSPHORYLASE"/>
    <property type="match status" value="1"/>
</dbReference>
<keyword evidence="9 13" id="KW-0808">Transferase</keyword>
<dbReference type="Gene3D" id="3.90.1170.30">
    <property type="entry name" value="Pyrimidine nucleoside phosphorylase-like, C-terminal domain"/>
    <property type="match status" value="1"/>
</dbReference>
<dbReference type="SUPFAM" id="SSF52418">
    <property type="entry name" value="Nucleoside phosphorylase/phosphoribosyltransferase catalytic domain"/>
    <property type="match status" value="1"/>
</dbReference>
<dbReference type="Pfam" id="PF00591">
    <property type="entry name" value="Glycos_transf_3"/>
    <property type="match status" value="1"/>
</dbReference>
<evidence type="ECO:0000313" key="14">
    <source>
        <dbReference type="Proteomes" id="UP001597120"/>
    </source>
</evidence>
<evidence type="ECO:0000256" key="1">
    <source>
        <dbReference type="ARBA" id="ARBA00001066"/>
    </source>
</evidence>
<evidence type="ECO:0000313" key="13">
    <source>
        <dbReference type="EMBL" id="MFD0870672.1"/>
    </source>
</evidence>
<dbReference type="Proteomes" id="UP001597120">
    <property type="component" value="Unassembled WGS sequence"/>
</dbReference>
<evidence type="ECO:0000256" key="4">
    <source>
        <dbReference type="ARBA" id="ARBA00006915"/>
    </source>
</evidence>
<dbReference type="InterPro" id="IPR036320">
    <property type="entry name" value="Glycosyl_Trfase_fam3_N_dom_sf"/>
</dbReference>
<comment type="cofactor">
    <cofactor evidence="2">
        <name>K(+)</name>
        <dbReference type="ChEBI" id="CHEBI:29103"/>
    </cofactor>
</comment>
<dbReference type="EMBL" id="JBHTIU010000052">
    <property type="protein sequence ID" value="MFD0870672.1"/>
    <property type="molecule type" value="Genomic_DNA"/>
</dbReference>
<dbReference type="NCBIfam" id="NF004490">
    <property type="entry name" value="PRK05820.1"/>
    <property type="match status" value="1"/>
</dbReference>
<organism evidence="13 14">
    <name type="scientific">Paenibacillus residui</name>
    <dbReference type="NCBI Taxonomy" id="629724"/>
    <lineage>
        <taxon>Bacteria</taxon>
        <taxon>Bacillati</taxon>
        <taxon>Bacillota</taxon>
        <taxon>Bacilli</taxon>
        <taxon>Bacillales</taxon>
        <taxon>Paenibacillaceae</taxon>
        <taxon>Paenibacillus</taxon>
    </lineage>
</organism>
<name>A0ABW3DAZ1_9BACL</name>
<dbReference type="SUPFAM" id="SSF47648">
    <property type="entry name" value="Nucleoside phosphorylase/phosphoribosyltransferase N-terminal domain"/>
    <property type="match status" value="1"/>
</dbReference>
<dbReference type="PIRSF" id="PIRSF000478">
    <property type="entry name" value="TP_PyNP"/>
    <property type="match status" value="1"/>
</dbReference>
<comment type="catalytic activity">
    <reaction evidence="10">
        <text>uridine + phosphate = alpha-D-ribose 1-phosphate + uracil</text>
        <dbReference type="Rhea" id="RHEA:24388"/>
        <dbReference type="ChEBI" id="CHEBI:16704"/>
        <dbReference type="ChEBI" id="CHEBI:17568"/>
        <dbReference type="ChEBI" id="CHEBI:43474"/>
        <dbReference type="ChEBI" id="CHEBI:57720"/>
        <dbReference type="EC" id="2.4.2.2"/>
    </reaction>
</comment>
<dbReference type="NCBIfam" id="NF004747">
    <property type="entry name" value="PRK06078.1"/>
    <property type="match status" value="1"/>
</dbReference>
<dbReference type="Pfam" id="PF02885">
    <property type="entry name" value="Glycos_trans_3N"/>
    <property type="match status" value="1"/>
</dbReference>
<keyword evidence="8 13" id="KW-0328">Glycosyltransferase</keyword>
<dbReference type="InterPro" id="IPR018090">
    <property type="entry name" value="Pyrmidine_PPas_bac/euk"/>
</dbReference>
<evidence type="ECO:0000256" key="10">
    <source>
        <dbReference type="ARBA" id="ARBA00048453"/>
    </source>
</evidence>
<dbReference type="Gene3D" id="1.20.970.10">
    <property type="entry name" value="Transferase, Pyrimidine Nucleoside Phosphorylase, Chain C"/>
    <property type="match status" value="1"/>
</dbReference>
<dbReference type="EC" id="2.4.2.2" evidence="6"/>
<dbReference type="Gene3D" id="3.40.1030.10">
    <property type="entry name" value="Nucleoside phosphorylase/phosphoribosyltransferase catalytic domain"/>
    <property type="match status" value="1"/>
</dbReference>
<dbReference type="PANTHER" id="PTHR10515:SF0">
    <property type="entry name" value="THYMIDINE PHOSPHORYLASE"/>
    <property type="match status" value="1"/>
</dbReference>
<dbReference type="InterPro" id="IPR017459">
    <property type="entry name" value="Glycosyl_Trfase_fam3_N_dom"/>
</dbReference>
<evidence type="ECO:0000256" key="5">
    <source>
        <dbReference type="ARBA" id="ARBA00011738"/>
    </source>
</evidence>
<comment type="function">
    <text evidence="3">Catalyzes phosphorolysis of the pyrimidine nucleosides uridine, thymidine and 2'-deoxyuridine with the formation of the corresponding pyrimidine base and ribose-1-phosphate.</text>
</comment>
<reference evidence="14" key="1">
    <citation type="journal article" date="2019" name="Int. J. Syst. Evol. Microbiol.">
        <title>The Global Catalogue of Microorganisms (GCM) 10K type strain sequencing project: providing services to taxonomists for standard genome sequencing and annotation.</title>
        <authorList>
            <consortium name="The Broad Institute Genomics Platform"/>
            <consortium name="The Broad Institute Genome Sequencing Center for Infectious Disease"/>
            <person name="Wu L."/>
            <person name="Ma J."/>
        </authorList>
    </citation>
    <scope>NUCLEOTIDE SEQUENCE [LARGE SCALE GENOMIC DNA]</scope>
    <source>
        <strain evidence="14">CCUG 57263</strain>
    </source>
</reference>
<evidence type="ECO:0000256" key="3">
    <source>
        <dbReference type="ARBA" id="ARBA00003877"/>
    </source>
</evidence>
<dbReference type="NCBIfam" id="TIGR02644">
    <property type="entry name" value="Y_phosphoryl"/>
    <property type="match status" value="1"/>
</dbReference>
<dbReference type="InterPro" id="IPR000053">
    <property type="entry name" value="Thymidine/pyrmidine_PPase"/>
</dbReference>
<proteinExistence type="inferred from homology"/>
<dbReference type="SUPFAM" id="SSF54680">
    <property type="entry name" value="Pyrimidine nucleoside phosphorylase C-terminal domain"/>
    <property type="match status" value="1"/>
</dbReference>
<evidence type="ECO:0000256" key="6">
    <source>
        <dbReference type="ARBA" id="ARBA00011889"/>
    </source>
</evidence>
<comment type="caution">
    <text evidence="13">The sequence shown here is derived from an EMBL/GenBank/DDBJ whole genome shotgun (WGS) entry which is preliminary data.</text>
</comment>
<dbReference type="InterPro" id="IPR017872">
    <property type="entry name" value="Pyrmidine_PPase_CS"/>
</dbReference>
<evidence type="ECO:0000256" key="7">
    <source>
        <dbReference type="ARBA" id="ARBA00014680"/>
    </source>
</evidence>
<dbReference type="InterPro" id="IPR036566">
    <property type="entry name" value="PYNP-like_C_sf"/>
</dbReference>
<evidence type="ECO:0000256" key="2">
    <source>
        <dbReference type="ARBA" id="ARBA00001958"/>
    </source>
</evidence>
<sequence>MRTVDIIRKKRDGGELNSEEIAFIIRGCTDGSIPDYQLSAWAMAVYFQGMNARETADLTMEMARSGDQMDLGAIHGIKVDKHSTGGVGDTTTLILAPLVAAAGVPVAKMSGRGLGHTGGTIDKLESIPGYRVELSKEQFVEQVNRVGAAVISQTGNITPADKKLYSLRDVTATVNSIPLIASSVMSKKIASGADAIVLDVKTGNGAFMKSLEESIELAEAMVAIGSQVGRETVAVITGMDEPLGSSIGNALEVKEAIRVLKGEETGTPLRKVALMLGAHMLLLGGKAKDYVQAVGILEEAITSGAACNKLKEMIAAQGGKADIVDFPEQLPAADTIIPVHADGEGWIESVAAEEIGLAAMNLGAGRATKEDKIDLGVGIVLHKRSGERVVRGDTLAELHVSAGRAEAAEAAGKQVLAAFRLAERPVEPKPLVYAVVTKDGVQSGDKVWQ</sequence>
<evidence type="ECO:0000256" key="9">
    <source>
        <dbReference type="ARBA" id="ARBA00022679"/>
    </source>
</evidence>
<keyword evidence="14" id="KW-1185">Reference proteome</keyword>
<comment type="catalytic activity">
    <reaction evidence="11">
        <text>thymidine + phosphate = 2-deoxy-alpha-D-ribose 1-phosphate + thymine</text>
        <dbReference type="Rhea" id="RHEA:16037"/>
        <dbReference type="ChEBI" id="CHEBI:17748"/>
        <dbReference type="ChEBI" id="CHEBI:17821"/>
        <dbReference type="ChEBI" id="CHEBI:43474"/>
        <dbReference type="ChEBI" id="CHEBI:57259"/>
        <dbReference type="EC" id="2.4.2.2"/>
    </reaction>
</comment>
<comment type="subunit">
    <text evidence="5">Homodimer.</text>
</comment>
<evidence type="ECO:0000256" key="8">
    <source>
        <dbReference type="ARBA" id="ARBA00022676"/>
    </source>
</evidence>
<dbReference type="SMART" id="SM00941">
    <property type="entry name" value="PYNP_C"/>
    <property type="match status" value="1"/>
</dbReference>
<dbReference type="InterPro" id="IPR000312">
    <property type="entry name" value="Glycosyl_Trfase_fam3"/>
</dbReference>
<comment type="catalytic activity">
    <reaction evidence="1">
        <text>2'-deoxyuridine + phosphate = 2-deoxy-alpha-D-ribose 1-phosphate + uracil</text>
        <dbReference type="Rhea" id="RHEA:22824"/>
        <dbReference type="ChEBI" id="CHEBI:16450"/>
        <dbReference type="ChEBI" id="CHEBI:17568"/>
        <dbReference type="ChEBI" id="CHEBI:43474"/>
        <dbReference type="ChEBI" id="CHEBI:57259"/>
        <dbReference type="EC" id="2.4.2.2"/>
    </reaction>
</comment>
<dbReference type="InterPro" id="IPR035902">
    <property type="entry name" value="Nuc_phospho_transferase"/>
</dbReference>
<evidence type="ECO:0000256" key="11">
    <source>
        <dbReference type="ARBA" id="ARBA00048525"/>
    </source>
</evidence>
<dbReference type="InterPro" id="IPR013102">
    <property type="entry name" value="PYNP_C"/>
</dbReference>
<dbReference type="RefSeq" id="WP_379289375.1">
    <property type="nucleotide sequence ID" value="NZ_JBHTIU010000052.1"/>
</dbReference>
<comment type="similarity">
    <text evidence="4">Belongs to the thymidine/pyrimidine-nucleoside phosphorylase family.</text>
</comment>
<gene>
    <name evidence="13" type="ORF">ACFQ03_16070</name>
</gene>
<dbReference type="GO" id="GO:0016154">
    <property type="term" value="F:pyrimidine-nucleoside phosphorylase activity"/>
    <property type="evidence" value="ECO:0007669"/>
    <property type="project" value="UniProtKB-EC"/>
</dbReference>
<protein>
    <recommendedName>
        <fullName evidence="7">Pyrimidine-nucleoside phosphorylase</fullName>
        <ecNumber evidence="6">2.4.2.2</ecNumber>
    </recommendedName>
</protein>
<feature type="domain" description="Pyrimidine nucleoside phosphorylase C-terminal" evidence="12">
    <location>
        <begin position="346"/>
        <end position="422"/>
    </location>
</feature>